<evidence type="ECO:0000313" key="12">
    <source>
        <dbReference type="Proteomes" id="UP000008312"/>
    </source>
</evidence>
<dbReference type="InterPro" id="IPR003137">
    <property type="entry name" value="PA_domain"/>
</dbReference>
<keyword evidence="3" id="KW-0479">Metal-binding</keyword>
<evidence type="ECO:0000313" key="11">
    <source>
        <dbReference type="EMBL" id="CBK20853.2"/>
    </source>
</evidence>
<evidence type="ECO:0000256" key="9">
    <source>
        <dbReference type="SAM" id="Phobius"/>
    </source>
</evidence>
<dbReference type="CDD" id="cd16454">
    <property type="entry name" value="RING-H2_PA-TM-RING"/>
    <property type="match status" value="1"/>
</dbReference>
<dbReference type="GO" id="GO:0016020">
    <property type="term" value="C:membrane"/>
    <property type="evidence" value="ECO:0007669"/>
    <property type="project" value="UniProtKB-SubCell"/>
</dbReference>
<dbReference type="Pfam" id="PF13639">
    <property type="entry name" value="zf-RING_2"/>
    <property type="match status" value="1"/>
</dbReference>
<dbReference type="GO" id="GO:0008270">
    <property type="term" value="F:zinc ion binding"/>
    <property type="evidence" value="ECO:0007669"/>
    <property type="project" value="UniProtKB-KW"/>
</dbReference>
<keyword evidence="12" id="KW-1185">Reference proteome</keyword>
<dbReference type="GO" id="GO:0061630">
    <property type="term" value="F:ubiquitin protein ligase activity"/>
    <property type="evidence" value="ECO:0007669"/>
    <property type="project" value="TreeGrafter"/>
</dbReference>
<comment type="subcellular location">
    <subcellularLocation>
        <location evidence="1">Membrane</location>
    </subcellularLocation>
</comment>
<keyword evidence="5" id="KW-0862">Zinc</keyword>
<accession>D8LX58</accession>
<dbReference type="InterPro" id="IPR046450">
    <property type="entry name" value="PA_dom_sf"/>
</dbReference>
<keyword evidence="2 9" id="KW-0812">Transmembrane</keyword>
<dbReference type="RefSeq" id="XP_012894901.1">
    <property type="nucleotide sequence ID" value="XM_013039447.1"/>
</dbReference>
<evidence type="ECO:0000256" key="7">
    <source>
        <dbReference type="ARBA" id="ARBA00023136"/>
    </source>
</evidence>
<evidence type="ECO:0000256" key="2">
    <source>
        <dbReference type="ARBA" id="ARBA00022692"/>
    </source>
</evidence>
<dbReference type="OMA" id="HRSCIDK"/>
<dbReference type="InterPro" id="IPR013083">
    <property type="entry name" value="Znf_RING/FYVE/PHD"/>
</dbReference>
<dbReference type="PROSITE" id="PS50089">
    <property type="entry name" value="ZF_RING_2"/>
    <property type="match status" value="1"/>
</dbReference>
<dbReference type="InterPro" id="IPR011016">
    <property type="entry name" value="Znf_RING-CH"/>
</dbReference>
<feature type="domain" description="RING-type" evidence="10">
    <location>
        <begin position="163"/>
        <end position="205"/>
    </location>
</feature>
<keyword evidence="4 8" id="KW-0863">Zinc-finger</keyword>
<dbReference type="InterPro" id="IPR051834">
    <property type="entry name" value="RING_finger_E3_ligase"/>
</dbReference>
<dbReference type="SMART" id="SM00184">
    <property type="entry name" value="RING"/>
    <property type="match status" value="1"/>
</dbReference>
<evidence type="ECO:0000256" key="8">
    <source>
        <dbReference type="PROSITE-ProRule" id="PRU00175"/>
    </source>
</evidence>
<dbReference type="PANTHER" id="PTHR45931:SF3">
    <property type="entry name" value="RING ZINC FINGER-CONTAINING PROTEIN"/>
    <property type="match status" value="1"/>
</dbReference>
<gene>
    <name evidence="11" type="ORF">GSBLH_T00006997001</name>
</gene>
<evidence type="ECO:0000259" key="10">
    <source>
        <dbReference type="PROSITE" id="PS50089"/>
    </source>
</evidence>
<evidence type="ECO:0000256" key="4">
    <source>
        <dbReference type="ARBA" id="ARBA00022771"/>
    </source>
</evidence>
<dbReference type="PANTHER" id="PTHR45931">
    <property type="entry name" value="SI:CH211-59O9.10"/>
    <property type="match status" value="1"/>
</dbReference>
<name>D8LX58_BLAHO</name>
<reference evidence="11" key="1">
    <citation type="submission" date="2010-02" db="EMBL/GenBank/DDBJ databases">
        <title>Sequencing and annotation of the Blastocystis hominis genome.</title>
        <authorList>
            <person name="Wincker P."/>
        </authorList>
    </citation>
    <scope>NUCLEOTIDE SEQUENCE</scope>
    <source>
        <strain evidence="11">Singapore isolate B</strain>
    </source>
</reference>
<dbReference type="EMBL" id="FN668639">
    <property type="protein sequence ID" value="CBK20853.2"/>
    <property type="molecule type" value="Genomic_DNA"/>
</dbReference>
<evidence type="ECO:0000256" key="6">
    <source>
        <dbReference type="ARBA" id="ARBA00022989"/>
    </source>
</evidence>
<dbReference type="GO" id="GO:0006511">
    <property type="term" value="P:ubiquitin-dependent protein catabolic process"/>
    <property type="evidence" value="ECO:0007669"/>
    <property type="project" value="TreeGrafter"/>
</dbReference>
<dbReference type="Gene3D" id="3.30.40.10">
    <property type="entry name" value="Zinc/RING finger domain, C3HC4 (zinc finger)"/>
    <property type="match status" value="1"/>
</dbReference>
<dbReference type="Gene3D" id="3.50.30.30">
    <property type="match status" value="1"/>
</dbReference>
<dbReference type="SMART" id="SM00744">
    <property type="entry name" value="RINGv"/>
    <property type="match status" value="1"/>
</dbReference>
<keyword evidence="6 9" id="KW-1133">Transmembrane helix</keyword>
<dbReference type="InParanoid" id="D8LX58"/>
<dbReference type="SUPFAM" id="SSF52025">
    <property type="entry name" value="PA domain"/>
    <property type="match status" value="1"/>
</dbReference>
<dbReference type="AlphaFoldDB" id="D8LX58"/>
<dbReference type="Proteomes" id="UP000008312">
    <property type="component" value="Unassembled WGS sequence"/>
</dbReference>
<dbReference type="OrthoDB" id="8062037at2759"/>
<dbReference type="SUPFAM" id="SSF57850">
    <property type="entry name" value="RING/U-box"/>
    <property type="match status" value="1"/>
</dbReference>
<proteinExistence type="predicted"/>
<feature type="transmembrane region" description="Helical" evidence="9">
    <location>
        <begin position="108"/>
        <end position="135"/>
    </location>
</feature>
<organism evidence="11">
    <name type="scientific">Blastocystis hominis</name>
    <dbReference type="NCBI Taxonomy" id="12968"/>
    <lineage>
        <taxon>Eukaryota</taxon>
        <taxon>Sar</taxon>
        <taxon>Stramenopiles</taxon>
        <taxon>Bigyra</taxon>
        <taxon>Opalozoa</taxon>
        <taxon>Opalinata</taxon>
        <taxon>Blastocystidae</taxon>
        <taxon>Blastocystis</taxon>
    </lineage>
</organism>
<evidence type="ECO:0000256" key="5">
    <source>
        <dbReference type="ARBA" id="ARBA00022833"/>
    </source>
</evidence>
<evidence type="ECO:0000256" key="1">
    <source>
        <dbReference type="ARBA" id="ARBA00004370"/>
    </source>
</evidence>
<dbReference type="InterPro" id="IPR001841">
    <property type="entry name" value="Znf_RING"/>
</dbReference>
<dbReference type="Pfam" id="PF02225">
    <property type="entry name" value="PA"/>
    <property type="match status" value="1"/>
</dbReference>
<keyword evidence="7 9" id="KW-0472">Membrane</keyword>
<sequence>MNLTGYIGLAIRDKLQSNCSFSVKAANIQNAGAIGVVIMNEKPLRWEVDSLIIMANDTSAPSITIPAIFVQYESGEQILSLLSNSSLIAEISSQGETKPGSYNWLAGIFGYLILFVAINLLLIISSILIGCSNVFGMKQSIEKLKEIVTFSYDPPDVENAPDCTICLETLKKGDEVKKLPCGHVFHSACVTPWLMKKRAVCPVCRQGIFEDDMLNWMMEGKRDRSDHEKRMGMKGRVELYKIGDKQDNYIHTIE</sequence>
<dbReference type="GO" id="GO:0005634">
    <property type="term" value="C:nucleus"/>
    <property type="evidence" value="ECO:0007669"/>
    <property type="project" value="TreeGrafter"/>
</dbReference>
<evidence type="ECO:0000256" key="3">
    <source>
        <dbReference type="ARBA" id="ARBA00022723"/>
    </source>
</evidence>
<dbReference type="GeneID" id="24923121"/>
<protein>
    <recommendedName>
        <fullName evidence="10">RING-type domain-containing protein</fullName>
    </recommendedName>
</protein>